<protein>
    <submittedName>
        <fullName evidence="1">Putative chitinase</fullName>
    </submittedName>
</protein>
<dbReference type="Gene3D" id="1.10.530.10">
    <property type="match status" value="1"/>
</dbReference>
<dbReference type="SUPFAM" id="SSF53955">
    <property type="entry name" value="Lysozyme-like"/>
    <property type="match status" value="1"/>
</dbReference>
<dbReference type="InterPro" id="IPR023346">
    <property type="entry name" value="Lysozyme-like_dom_sf"/>
</dbReference>
<accession>A0A8S5USG2</accession>
<organism evidence="1">
    <name type="scientific">Myoviridae sp. ctijX18</name>
    <dbReference type="NCBI Taxonomy" id="2825154"/>
    <lineage>
        <taxon>Viruses</taxon>
        <taxon>Duplodnaviria</taxon>
        <taxon>Heunggongvirae</taxon>
        <taxon>Uroviricota</taxon>
        <taxon>Caudoviricetes</taxon>
    </lineage>
</organism>
<dbReference type="PANTHER" id="PTHR34408:SF1">
    <property type="entry name" value="GLYCOSYL HYDROLASE FAMILY 19 DOMAIN-CONTAINING PROTEIN HI_1415"/>
    <property type="match status" value="1"/>
</dbReference>
<sequence>MKAENWKQILSAAGCSINVATEWAPYFAKYADEYNVNTINRVAAFIANVMIESNYLRVLKENLNYSAQGLARTWPKRYANPNGTPNAKALAIAKNPRAIANHCYANRMGNGPESSDDGWNYSGKGPIQVTGKDNYMEFFRSRNMLPSTSPHLLLEKDLGTAAAYWFWSKNGINAYADKGDIDGCCDKVNIGHKTTRVGDAHGFTARKAIYDKLRVFLNRNPDLLKGKDVQVIPQEVMNDVIPPEITFYEQDPESRDQVEFVQDVKFI</sequence>
<reference evidence="1" key="1">
    <citation type="journal article" date="2021" name="Proc. Natl. Acad. Sci. U.S.A.">
        <title>A Catalog of Tens of Thousands of Viruses from Human Metagenomes Reveals Hidden Associations with Chronic Diseases.</title>
        <authorList>
            <person name="Tisza M.J."/>
            <person name="Buck C.B."/>
        </authorList>
    </citation>
    <scope>NUCLEOTIDE SEQUENCE</scope>
    <source>
        <strain evidence="1">CtijX18</strain>
    </source>
</reference>
<proteinExistence type="predicted"/>
<dbReference type="EMBL" id="BK016133">
    <property type="protein sequence ID" value="DAF97371.1"/>
    <property type="molecule type" value="Genomic_DNA"/>
</dbReference>
<dbReference type="PANTHER" id="PTHR34408">
    <property type="entry name" value="FAMILY PROTEIN, PUTATIVE-RELATED"/>
    <property type="match status" value="1"/>
</dbReference>
<name>A0A8S5USG2_9CAUD</name>
<dbReference type="InterPro" id="IPR052354">
    <property type="entry name" value="Cell_Wall_Dynamics_Protein"/>
</dbReference>
<evidence type="ECO:0000313" key="1">
    <source>
        <dbReference type="EMBL" id="DAF97371.1"/>
    </source>
</evidence>